<dbReference type="PANTHER" id="PTHR43386:SF1">
    <property type="entry name" value="D,D-DIPEPTIDE TRANSPORT SYSTEM PERMEASE PROTEIN DDPC-RELATED"/>
    <property type="match status" value="1"/>
</dbReference>
<dbReference type="Pfam" id="PF12911">
    <property type="entry name" value="OppC_N"/>
    <property type="match status" value="1"/>
</dbReference>
<evidence type="ECO:0000256" key="5">
    <source>
        <dbReference type="ARBA" id="ARBA00022856"/>
    </source>
</evidence>
<organism evidence="11 12">
    <name type="scientific">Gluconacetobacter tumulisoli</name>
    <dbReference type="NCBI Taxonomy" id="1286189"/>
    <lineage>
        <taxon>Bacteria</taxon>
        <taxon>Pseudomonadati</taxon>
        <taxon>Pseudomonadota</taxon>
        <taxon>Alphaproteobacteria</taxon>
        <taxon>Acetobacterales</taxon>
        <taxon>Acetobacteraceae</taxon>
        <taxon>Gluconacetobacter</taxon>
    </lineage>
</organism>
<dbReference type="EMBL" id="JABEQM010000008">
    <property type="protein sequence ID" value="MBB2202078.1"/>
    <property type="molecule type" value="Genomic_DNA"/>
</dbReference>
<dbReference type="PANTHER" id="PTHR43386">
    <property type="entry name" value="OLIGOPEPTIDE TRANSPORT SYSTEM PERMEASE PROTEIN APPC"/>
    <property type="match status" value="1"/>
</dbReference>
<evidence type="ECO:0000259" key="10">
    <source>
        <dbReference type="PROSITE" id="PS50928"/>
    </source>
</evidence>
<dbReference type="InterPro" id="IPR025966">
    <property type="entry name" value="OppC_N"/>
</dbReference>
<keyword evidence="5" id="KW-0571">Peptide transport</keyword>
<dbReference type="Pfam" id="PF00528">
    <property type="entry name" value="BPD_transp_1"/>
    <property type="match status" value="1"/>
</dbReference>
<comment type="caution">
    <text evidence="11">The sequence shown here is derived from an EMBL/GenBank/DDBJ whole genome shotgun (WGS) entry which is preliminary data.</text>
</comment>
<evidence type="ECO:0000256" key="6">
    <source>
        <dbReference type="ARBA" id="ARBA00022927"/>
    </source>
</evidence>
<comment type="similarity">
    <text evidence="9">Belongs to the binding-protein-dependent transport system permease family.</text>
</comment>
<keyword evidence="3" id="KW-1003">Cell membrane</keyword>
<evidence type="ECO:0000256" key="9">
    <source>
        <dbReference type="RuleBase" id="RU363032"/>
    </source>
</evidence>
<keyword evidence="6" id="KW-0653">Protein transport</keyword>
<feature type="transmembrane region" description="Helical" evidence="9">
    <location>
        <begin position="83"/>
        <end position="108"/>
    </location>
</feature>
<dbReference type="Gene3D" id="1.10.3720.10">
    <property type="entry name" value="MetI-like"/>
    <property type="match status" value="1"/>
</dbReference>
<feature type="transmembrane region" description="Helical" evidence="9">
    <location>
        <begin position="250"/>
        <end position="273"/>
    </location>
</feature>
<proteinExistence type="inferred from homology"/>
<dbReference type="CDD" id="cd06261">
    <property type="entry name" value="TM_PBP2"/>
    <property type="match status" value="1"/>
</dbReference>
<dbReference type="InterPro" id="IPR050366">
    <property type="entry name" value="BP-dependent_transpt_permease"/>
</dbReference>
<keyword evidence="8 9" id="KW-0472">Membrane</keyword>
<dbReference type="SUPFAM" id="SSF161098">
    <property type="entry name" value="MetI-like"/>
    <property type="match status" value="1"/>
</dbReference>
<feature type="transmembrane region" description="Helical" evidence="9">
    <location>
        <begin position="21"/>
        <end position="41"/>
    </location>
</feature>
<feature type="transmembrane region" description="Helical" evidence="9">
    <location>
        <begin position="194"/>
        <end position="215"/>
    </location>
</feature>
<evidence type="ECO:0000313" key="12">
    <source>
        <dbReference type="Proteomes" id="UP000578030"/>
    </source>
</evidence>
<dbReference type="GO" id="GO:0015031">
    <property type="term" value="P:protein transport"/>
    <property type="evidence" value="ECO:0007669"/>
    <property type="project" value="UniProtKB-KW"/>
</dbReference>
<evidence type="ECO:0000256" key="8">
    <source>
        <dbReference type="ARBA" id="ARBA00023136"/>
    </source>
</evidence>
<feature type="domain" description="ABC transmembrane type-1" evidence="10">
    <location>
        <begin position="81"/>
        <end position="270"/>
    </location>
</feature>
<protein>
    <submittedName>
        <fullName evidence="11">ABC transporter permease</fullName>
    </submittedName>
</protein>
<evidence type="ECO:0000256" key="7">
    <source>
        <dbReference type="ARBA" id="ARBA00022989"/>
    </source>
</evidence>
<evidence type="ECO:0000313" key="11">
    <source>
        <dbReference type="EMBL" id="MBB2202078.1"/>
    </source>
</evidence>
<keyword evidence="12" id="KW-1185">Reference proteome</keyword>
<feature type="transmembrane region" description="Helical" evidence="9">
    <location>
        <begin position="144"/>
        <end position="163"/>
    </location>
</feature>
<dbReference type="InterPro" id="IPR035906">
    <property type="entry name" value="MetI-like_sf"/>
</dbReference>
<dbReference type="GO" id="GO:0015833">
    <property type="term" value="P:peptide transport"/>
    <property type="evidence" value="ECO:0007669"/>
    <property type="project" value="UniProtKB-KW"/>
</dbReference>
<keyword evidence="2 9" id="KW-0813">Transport</keyword>
<accession>A0A7W4K821</accession>
<evidence type="ECO:0000256" key="2">
    <source>
        <dbReference type="ARBA" id="ARBA00022448"/>
    </source>
</evidence>
<sequence length="283" mass="30219">MSGGMVSHGVWRRMTAGRGGVISLLYIGSIVFACFCGPFLLPFGPTSIDLHHRFLPPLAHGHVLGTDEIGRDLLARVLRGGRVSLIVGVVSTVLSSLIGTVVGIVAGYRPGGTRFLITTVIDTVLCFPVIFLLLTLAAILHPGLVTIVGIVTLVSWMEVARVAQAQTVLVRQMDYVTAVMAMGAPDRQILFREILPNIAPAIIVSATLNIARAILLESYVSYLGYGIQPPEASWGNLLNNAQEYLESDPWLAVIPGFVIALTVAMFNVLGAALREAIAPGRRA</sequence>
<reference evidence="11 12" key="1">
    <citation type="submission" date="2020-04" db="EMBL/GenBank/DDBJ databases">
        <title>Description of novel Gluconacetobacter.</title>
        <authorList>
            <person name="Sombolestani A."/>
        </authorList>
    </citation>
    <scope>NUCLEOTIDE SEQUENCE [LARGE SCALE GENOMIC DNA]</scope>
    <source>
        <strain evidence="11 12">LMG 27802</strain>
    </source>
</reference>
<dbReference type="AlphaFoldDB" id="A0A7W4K821"/>
<name>A0A7W4K821_9PROT</name>
<dbReference type="PROSITE" id="PS50928">
    <property type="entry name" value="ABC_TM1"/>
    <property type="match status" value="1"/>
</dbReference>
<dbReference type="GO" id="GO:0055085">
    <property type="term" value="P:transmembrane transport"/>
    <property type="evidence" value="ECO:0007669"/>
    <property type="project" value="InterPro"/>
</dbReference>
<gene>
    <name evidence="11" type="ORF">HLH28_10940</name>
</gene>
<dbReference type="InterPro" id="IPR000515">
    <property type="entry name" value="MetI-like"/>
</dbReference>
<feature type="transmembrane region" description="Helical" evidence="9">
    <location>
        <begin position="115"/>
        <end position="138"/>
    </location>
</feature>
<evidence type="ECO:0000256" key="4">
    <source>
        <dbReference type="ARBA" id="ARBA00022692"/>
    </source>
</evidence>
<dbReference type="GO" id="GO:0005886">
    <property type="term" value="C:plasma membrane"/>
    <property type="evidence" value="ECO:0007669"/>
    <property type="project" value="UniProtKB-SubCell"/>
</dbReference>
<evidence type="ECO:0000256" key="1">
    <source>
        <dbReference type="ARBA" id="ARBA00004651"/>
    </source>
</evidence>
<dbReference type="RefSeq" id="WP_182958897.1">
    <property type="nucleotide sequence ID" value="NZ_JABEQM010000008.1"/>
</dbReference>
<dbReference type="Proteomes" id="UP000578030">
    <property type="component" value="Unassembled WGS sequence"/>
</dbReference>
<keyword evidence="7 9" id="KW-1133">Transmembrane helix</keyword>
<comment type="subcellular location">
    <subcellularLocation>
        <location evidence="1 9">Cell membrane</location>
        <topology evidence="1 9">Multi-pass membrane protein</topology>
    </subcellularLocation>
</comment>
<evidence type="ECO:0000256" key="3">
    <source>
        <dbReference type="ARBA" id="ARBA00022475"/>
    </source>
</evidence>
<keyword evidence="4 9" id="KW-0812">Transmembrane</keyword>